<dbReference type="Proteomes" id="UP000717328">
    <property type="component" value="Unassembled WGS sequence"/>
</dbReference>
<feature type="compositionally biased region" description="Low complexity" evidence="1">
    <location>
        <begin position="172"/>
        <end position="190"/>
    </location>
</feature>
<protein>
    <submittedName>
        <fullName evidence="2">Uncharacterized protein</fullName>
    </submittedName>
</protein>
<accession>A0A9P7GKR6</accession>
<feature type="compositionally biased region" description="Acidic residues" evidence="1">
    <location>
        <begin position="244"/>
        <end position="260"/>
    </location>
</feature>
<evidence type="ECO:0000313" key="2">
    <source>
        <dbReference type="EMBL" id="KAG5651589.1"/>
    </source>
</evidence>
<feature type="compositionally biased region" description="Gly residues" evidence="1">
    <location>
        <begin position="228"/>
        <end position="237"/>
    </location>
</feature>
<comment type="caution">
    <text evidence="2">The sequence shown here is derived from an EMBL/GenBank/DDBJ whole genome shotgun (WGS) entry which is preliminary data.</text>
</comment>
<evidence type="ECO:0000313" key="3">
    <source>
        <dbReference type="Proteomes" id="UP000717328"/>
    </source>
</evidence>
<reference evidence="2" key="2">
    <citation type="submission" date="2021-10" db="EMBL/GenBank/DDBJ databases">
        <title>Phylogenomics reveals ancestral predisposition of the termite-cultivated fungus Termitomyces towards a domesticated lifestyle.</title>
        <authorList>
            <person name="Auxier B."/>
            <person name="Grum-Grzhimaylo A."/>
            <person name="Cardenas M.E."/>
            <person name="Lodge J.D."/>
            <person name="Laessoe T."/>
            <person name="Pedersen O."/>
            <person name="Smith M.E."/>
            <person name="Kuyper T.W."/>
            <person name="Franco-Molano E.A."/>
            <person name="Baroni T.J."/>
            <person name="Aanen D.K."/>
        </authorList>
    </citation>
    <scope>NUCLEOTIDE SEQUENCE</scope>
    <source>
        <strain evidence="2">D49</strain>
    </source>
</reference>
<feature type="region of interest" description="Disordered" evidence="1">
    <location>
        <begin position="172"/>
        <end position="286"/>
    </location>
</feature>
<name>A0A9P7GKR6_9AGAR</name>
<evidence type="ECO:0000256" key="1">
    <source>
        <dbReference type="SAM" id="MobiDB-lite"/>
    </source>
</evidence>
<organism evidence="2 3">
    <name type="scientific">Sphagnurus paluster</name>
    <dbReference type="NCBI Taxonomy" id="117069"/>
    <lineage>
        <taxon>Eukaryota</taxon>
        <taxon>Fungi</taxon>
        <taxon>Dikarya</taxon>
        <taxon>Basidiomycota</taxon>
        <taxon>Agaricomycotina</taxon>
        <taxon>Agaricomycetes</taxon>
        <taxon>Agaricomycetidae</taxon>
        <taxon>Agaricales</taxon>
        <taxon>Tricholomatineae</taxon>
        <taxon>Lyophyllaceae</taxon>
        <taxon>Sphagnurus</taxon>
    </lineage>
</organism>
<dbReference type="EMBL" id="JABCKI010000223">
    <property type="protein sequence ID" value="KAG5651589.1"/>
    <property type="molecule type" value="Genomic_DNA"/>
</dbReference>
<keyword evidence="3" id="KW-1185">Reference proteome</keyword>
<gene>
    <name evidence="2" type="ORF">H0H81_008143</name>
</gene>
<reference evidence="2" key="1">
    <citation type="submission" date="2021-02" db="EMBL/GenBank/DDBJ databases">
        <authorList>
            <person name="Nieuwenhuis M."/>
            <person name="Van De Peppel L.J.J."/>
        </authorList>
    </citation>
    <scope>NUCLEOTIDE SEQUENCE</scope>
    <source>
        <strain evidence="2">D49</strain>
    </source>
</reference>
<sequence length="286" mass="31446">MSAPANNNRVNAGQRKVAAHLHPYLTRVSPSLFTLRGPGPHDPVWTIPSVLMRIWIDHDDWLRRNPVGAPPQTPFGYEVFRARFNAHPRLSQTFLGAGATKEERKNTVGPSASARYWNLGEDAMVNQSRLRGRLLDSTEAQVWDAQNKTLLRYAYNNKLQALKRKSLGAASGPFGTSGSGPSAFGSSSPFKKPRVEKAPPGPTQQEDFDESLRMDFGTPEPIDWDSVGKGGAQGAGSGSPMLEGLEELEEMEEMEEDAPEEEPKNTTPTSHIPAKDLPKFSKVKKD</sequence>
<proteinExistence type="predicted"/>
<dbReference type="AlphaFoldDB" id="A0A9P7GKR6"/>